<dbReference type="Pfam" id="PF01453">
    <property type="entry name" value="B_lectin"/>
    <property type="match status" value="1"/>
</dbReference>
<dbReference type="GO" id="GO:0016747">
    <property type="term" value="F:acyltransferase activity, transferring groups other than amino-acyl groups"/>
    <property type="evidence" value="ECO:0007669"/>
    <property type="project" value="UniProtKB-ARBA"/>
</dbReference>
<comment type="caution">
    <text evidence="6">The sequence shown here is derived from an EMBL/GenBank/DDBJ whole genome shotgun (WGS) entry which is preliminary data.</text>
</comment>
<dbReference type="AlphaFoldDB" id="A0A830BCW5"/>
<dbReference type="SUPFAM" id="SSF51110">
    <property type="entry name" value="alpha-D-mannose-specific plant lectins"/>
    <property type="match status" value="1"/>
</dbReference>
<dbReference type="OrthoDB" id="1862401at2759"/>
<dbReference type="InterPro" id="IPR051504">
    <property type="entry name" value="Plant_metabolite_acyltrans"/>
</dbReference>
<keyword evidence="4 6" id="KW-0012">Acyltransferase</keyword>
<name>A0A830BCW5_9LAMI</name>
<evidence type="ECO:0000256" key="3">
    <source>
        <dbReference type="ARBA" id="ARBA00023180"/>
    </source>
</evidence>
<dbReference type="InterPro" id="IPR036426">
    <property type="entry name" value="Bulb-type_lectin_dom_sf"/>
</dbReference>
<gene>
    <name evidence="6" type="ORF">PHJA_000135500</name>
</gene>
<keyword evidence="1 6" id="KW-0808">Transferase</keyword>
<keyword evidence="2" id="KW-0732">Signal</keyword>
<feature type="domain" description="Bulb-type lectin" evidence="5">
    <location>
        <begin position="469"/>
        <end position="537"/>
    </location>
</feature>
<sequence length="570" mass="62789">MATKVVEQCQVAPSSGAPTEQLLKLLHMDMVFLLGPSAVKILLFYKFHCSESHFMDTIVPNLKNSLSLTLKHFPPMAGKIFIDNKNSGMPVSHYVAGQDSVSLTIAVSHADFVNLTGCHPREAAQFHGFAPHLNDTLSPTSKLSALAVQLTLFPNQGVCIGITGNHAIGDGDTLVHFMKTWALINKSNGDDSHLLLASGEECLPFYDRDLVRDGYRRAMECWRDITTRPPPSITFSSTFSLHNRTFQGTFVLSEPEIQKLKNLVIAAKAIVRVSSFVVVCAHLWTCLAKSAAAAVEEVGDDEPDYFCFPVNCRGLLNPPLPDNYFGNCTKLVTTESTYGKLRGEEGFIAAAEVISAAVEKTVGNGRGTIDGSSKFFLGFVERLEEMVGKRMLVVGGSPRLDLYGTDFGWGRAIKFESLSGDNSFGVVFLSNSREYRGGVEIGVSMPRVKMEAFATSFNQGLAEATEKLRTSSSSITAQNPVVRLLDSENLVVKDANDDDPLNILWQSFNYPSDSILPRMKFSWNCLCHLDVYVSSWKNNNLKTLHVIAILQIVKKKREKQENLAEVEKKS</sequence>
<protein>
    <submittedName>
        <fullName evidence="6">Anthocyanin 5-aromatic acyltransferase</fullName>
    </submittedName>
</protein>
<evidence type="ECO:0000259" key="5">
    <source>
        <dbReference type="Pfam" id="PF01453"/>
    </source>
</evidence>
<evidence type="ECO:0000256" key="4">
    <source>
        <dbReference type="ARBA" id="ARBA00023315"/>
    </source>
</evidence>
<dbReference type="EMBL" id="BMAC01000014">
    <property type="protein sequence ID" value="GFP79921.1"/>
    <property type="molecule type" value="Genomic_DNA"/>
</dbReference>
<reference evidence="6" key="1">
    <citation type="submission" date="2020-07" db="EMBL/GenBank/DDBJ databases">
        <title>Ethylene signaling mediates host invasion by parasitic plants.</title>
        <authorList>
            <person name="Yoshida S."/>
        </authorList>
    </citation>
    <scope>NUCLEOTIDE SEQUENCE</scope>
    <source>
        <strain evidence="6">Okayama</strain>
    </source>
</reference>
<organism evidence="6 7">
    <name type="scientific">Phtheirospermum japonicum</name>
    <dbReference type="NCBI Taxonomy" id="374723"/>
    <lineage>
        <taxon>Eukaryota</taxon>
        <taxon>Viridiplantae</taxon>
        <taxon>Streptophyta</taxon>
        <taxon>Embryophyta</taxon>
        <taxon>Tracheophyta</taxon>
        <taxon>Spermatophyta</taxon>
        <taxon>Magnoliopsida</taxon>
        <taxon>eudicotyledons</taxon>
        <taxon>Gunneridae</taxon>
        <taxon>Pentapetalae</taxon>
        <taxon>asterids</taxon>
        <taxon>lamiids</taxon>
        <taxon>Lamiales</taxon>
        <taxon>Orobanchaceae</taxon>
        <taxon>Orobanchaceae incertae sedis</taxon>
        <taxon>Phtheirospermum</taxon>
    </lineage>
</organism>
<proteinExistence type="predicted"/>
<accession>A0A830BCW5</accession>
<keyword evidence="7" id="KW-1185">Reference proteome</keyword>
<evidence type="ECO:0000313" key="6">
    <source>
        <dbReference type="EMBL" id="GFP79921.1"/>
    </source>
</evidence>
<dbReference type="InterPro" id="IPR023213">
    <property type="entry name" value="CAT-like_dom_sf"/>
</dbReference>
<dbReference type="PANTHER" id="PTHR31625">
    <property type="match status" value="1"/>
</dbReference>
<evidence type="ECO:0000256" key="1">
    <source>
        <dbReference type="ARBA" id="ARBA00022679"/>
    </source>
</evidence>
<dbReference type="Gene3D" id="3.30.559.10">
    <property type="entry name" value="Chloramphenicol acetyltransferase-like domain"/>
    <property type="match status" value="2"/>
</dbReference>
<dbReference type="Pfam" id="PF02458">
    <property type="entry name" value="Transferase"/>
    <property type="match status" value="1"/>
</dbReference>
<dbReference type="Proteomes" id="UP000653305">
    <property type="component" value="Unassembled WGS sequence"/>
</dbReference>
<dbReference type="InterPro" id="IPR001480">
    <property type="entry name" value="Bulb-type_lectin_dom"/>
</dbReference>
<evidence type="ECO:0000256" key="2">
    <source>
        <dbReference type="ARBA" id="ARBA00022729"/>
    </source>
</evidence>
<keyword evidence="3" id="KW-0325">Glycoprotein</keyword>
<evidence type="ECO:0000313" key="7">
    <source>
        <dbReference type="Proteomes" id="UP000653305"/>
    </source>
</evidence>